<dbReference type="InterPro" id="IPR007539">
    <property type="entry name" value="DUF551"/>
</dbReference>
<reference evidence="2" key="1">
    <citation type="journal article" date="2021" name="Proc. Natl. Acad. Sci. U.S.A.">
        <title>A Catalog of Tens of Thousands of Viruses from Human Metagenomes Reveals Hidden Associations with Chronic Diseases.</title>
        <authorList>
            <person name="Tisza M.J."/>
            <person name="Buck C.B."/>
        </authorList>
    </citation>
    <scope>NUCLEOTIDE SEQUENCE</scope>
    <source>
        <strain evidence="2">Ctorp6</strain>
    </source>
</reference>
<organism evidence="2">
    <name type="scientific">Siphoviridae sp. ctorp6</name>
    <dbReference type="NCBI Taxonomy" id="2825673"/>
    <lineage>
        <taxon>Viruses</taxon>
        <taxon>Duplodnaviria</taxon>
        <taxon>Heunggongvirae</taxon>
        <taxon>Uroviricota</taxon>
        <taxon>Caudoviricetes</taxon>
    </lineage>
</organism>
<protein>
    <recommendedName>
        <fullName evidence="1">DUF551 domain-containing protein</fullName>
    </recommendedName>
</protein>
<accession>A0A8S5PEC6</accession>
<dbReference type="Pfam" id="PF04448">
    <property type="entry name" value="DUF551"/>
    <property type="match status" value="1"/>
</dbReference>
<name>A0A8S5PEC6_9CAUD</name>
<feature type="domain" description="DUF551" evidence="1">
    <location>
        <begin position="53"/>
        <end position="118"/>
    </location>
</feature>
<proteinExistence type="predicted"/>
<sequence>MSNGINKEIVLHCLKSASDFHDEICEECPMYSKCDHTWKSKVYERALELIENQWIPVKERVPLFAGCAVLAILENAYGQRKVEKIFTGYGYGKRWYCNNKCIDMEKWKVIAWMPLPEAYGGGQ</sequence>
<evidence type="ECO:0000313" key="2">
    <source>
        <dbReference type="EMBL" id="DAE04803.1"/>
    </source>
</evidence>
<evidence type="ECO:0000259" key="1">
    <source>
        <dbReference type="Pfam" id="PF04448"/>
    </source>
</evidence>
<dbReference type="EMBL" id="BK015394">
    <property type="protein sequence ID" value="DAE04803.1"/>
    <property type="molecule type" value="Genomic_DNA"/>
</dbReference>